<evidence type="ECO:0000313" key="2">
    <source>
        <dbReference type="Proteomes" id="UP001381693"/>
    </source>
</evidence>
<evidence type="ECO:0000313" key="1">
    <source>
        <dbReference type="EMBL" id="KAK7083565.1"/>
    </source>
</evidence>
<sequence>MCSSGGRWSGGRLTCHGVYPQCLGLSHRQPQQDALPGGGRGAGLGMGMGVPTGLAAMGDPRPPLLAASYSTGAPTGPPSAAHSLLARPLLHPLQPPPAKKLRMDDPAMTFKTDGEDPTGLASEISELQKENASMEGHVTKLRHDVSSMEAALKAEQKVTFLIDSLFLSE</sequence>
<gene>
    <name evidence="1" type="ORF">SK128_009617</name>
</gene>
<proteinExistence type="predicted"/>
<dbReference type="AlphaFoldDB" id="A0AAN8XFI0"/>
<name>A0AAN8XFI0_HALRR</name>
<protein>
    <submittedName>
        <fullName evidence="1">Uncharacterized protein</fullName>
    </submittedName>
</protein>
<keyword evidence="2" id="KW-1185">Reference proteome</keyword>
<dbReference type="EMBL" id="JAXCGZ010002810">
    <property type="protein sequence ID" value="KAK7083565.1"/>
    <property type="molecule type" value="Genomic_DNA"/>
</dbReference>
<reference evidence="1 2" key="1">
    <citation type="submission" date="2023-11" db="EMBL/GenBank/DDBJ databases">
        <title>Halocaridina rubra genome assembly.</title>
        <authorList>
            <person name="Smith C."/>
        </authorList>
    </citation>
    <scope>NUCLEOTIDE SEQUENCE [LARGE SCALE GENOMIC DNA]</scope>
    <source>
        <strain evidence="1">EP-1</strain>
        <tissue evidence="1">Whole</tissue>
    </source>
</reference>
<organism evidence="1 2">
    <name type="scientific">Halocaridina rubra</name>
    <name type="common">Hawaiian red shrimp</name>
    <dbReference type="NCBI Taxonomy" id="373956"/>
    <lineage>
        <taxon>Eukaryota</taxon>
        <taxon>Metazoa</taxon>
        <taxon>Ecdysozoa</taxon>
        <taxon>Arthropoda</taxon>
        <taxon>Crustacea</taxon>
        <taxon>Multicrustacea</taxon>
        <taxon>Malacostraca</taxon>
        <taxon>Eumalacostraca</taxon>
        <taxon>Eucarida</taxon>
        <taxon>Decapoda</taxon>
        <taxon>Pleocyemata</taxon>
        <taxon>Caridea</taxon>
        <taxon>Atyoidea</taxon>
        <taxon>Atyidae</taxon>
        <taxon>Halocaridina</taxon>
    </lineage>
</organism>
<accession>A0AAN8XFI0</accession>
<comment type="caution">
    <text evidence="1">The sequence shown here is derived from an EMBL/GenBank/DDBJ whole genome shotgun (WGS) entry which is preliminary data.</text>
</comment>
<dbReference type="Proteomes" id="UP001381693">
    <property type="component" value="Unassembled WGS sequence"/>
</dbReference>